<accession>A0ACB9KE61</accession>
<comment type="caution">
    <text evidence="1">The sequence shown here is derived from an EMBL/GenBank/DDBJ whole genome shotgun (WGS) entry which is preliminary data.</text>
</comment>
<keyword evidence="2" id="KW-1185">Reference proteome</keyword>
<gene>
    <name evidence="1" type="ORF">L6164_035507</name>
</gene>
<dbReference type="EMBL" id="CM039439">
    <property type="protein sequence ID" value="KAI4295462.1"/>
    <property type="molecule type" value="Genomic_DNA"/>
</dbReference>
<evidence type="ECO:0000313" key="1">
    <source>
        <dbReference type="EMBL" id="KAI4295462.1"/>
    </source>
</evidence>
<evidence type="ECO:0000313" key="2">
    <source>
        <dbReference type="Proteomes" id="UP000828941"/>
    </source>
</evidence>
<name>A0ACB9KE61_BAUVA</name>
<protein>
    <submittedName>
        <fullName evidence="1">Uncharacterized protein</fullName>
    </submittedName>
</protein>
<reference evidence="1 2" key="1">
    <citation type="journal article" date="2022" name="DNA Res.">
        <title>Chromosomal-level genome assembly of the orchid tree Bauhinia variegata (Leguminosae; Cercidoideae) supports the allotetraploid origin hypothesis of Bauhinia.</title>
        <authorList>
            <person name="Zhong Y."/>
            <person name="Chen Y."/>
            <person name="Zheng D."/>
            <person name="Pang J."/>
            <person name="Liu Y."/>
            <person name="Luo S."/>
            <person name="Meng S."/>
            <person name="Qian L."/>
            <person name="Wei D."/>
            <person name="Dai S."/>
            <person name="Zhou R."/>
        </authorList>
    </citation>
    <scope>NUCLEOTIDE SEQUENCE [LARGE SCALE GENOMIC DNA]</scope>
    <source>
        <strain evidence="1">BV-YZ2020</strain>
    </source>
</reference>
<organism evidence="1 2">
    <name type="scientific">Bauhinia variegata</name>
    <name type="common">Purple orchid tree</name>
    <name type="synonym">Phanera variegata</name>
    <dbReference type="NCBI Taxonomy" id="167791"/>
    <lineage>
        <taxon>Eukaryota</taxon>
        <taxon>Viridiplantae</taxon>
        <taxon>Streptophyta</taxon>
        <taxon>Embryophyta</taxon>
        <taxon>Tracheophyta</taxon>
        <taxon>Spermatophyta</taxon>
        <taxon>Magnoliopsida</taxon>
        <taxon>eudicotyledons</taxon>
        <taxon>Gunneridae</taxon>
        <taxon>Pentapetalae</taxon>
        <taxon>rosids</taxon>
        <taxon>fabids</taxon>
        <taxon>Fabales</taxon>
        <taxon>Fabaceae</taxon>
        <taxon>Cercidoideae</taxon>
        <taxon>Cercideae</taxon>
        <taxon>Bauhiniinae</taxon>
        <taxon>Bauhinia</taxon>
    </lineage>
</organism>
<proteinExistence type="predicted"/>
<dbReference type="Proteomes" id="UP000828941">
    <property type="component" value="Chromosome 14"/>
</dbReference>
<sequence>MGSSHEGLLRSCNKDKKYKIIFRSRGFLLKSKAASCPCWRVFAGNPTRACLWPIFQFLNHMEAKNAFKALLESANVGSDWTWDRARRVIINDKRYGALKTLGERKQAFNEFLNQRKKHEAEEKRMKQKKAREEFKIMLEESKELTSSTRWSKAVSIFENDERFKAVERDRDRRDLFDNFIEELTNKEQAKAQEERKQNIIEYRKFLESWDFIKACTQWRKVQDRLEADERCSRLEKFDRMEIFQDYLRDLEKEEEEQRKMQKEELRKIERENSLARLLHR</sequence>